<accession>A0AAV9A550</accession>
<keyword evidence="3" id="KW-1185">Reference proteome</keyword>
<organism evidence="2 3">
    <name type="scientific">Acorus gramineus</name>
    <name type="common">Dwarf sweet flag</name>
    <dbReference type="NCBI Taxonomy" id="55184"/>
    <lineage>
        <taxon>Eukaryota</taxon>
        <taxon>Viridiplantae</taxon>
        <taxon>Streptophyta</taxon>
        <taxon>Embryophyta</taxon>
        <taxon>Tracheophyta</taxon>
        <taxon>Spermatophyta</taxon>
        <taxon>Magnoliopsida</taxon>
        <taxon>Liliopsida</taxon>
        <taxon>Acoraceae</taxon>
        <taxon>Acorus</taxon>
    </lineage>
</organism>
<dbReference type="PANTHER" id="PTHR33098">
    <property type="entry name" value="COTTON FIBER (DUF761)"/>
    <property type="match status" value="1"/>
</dbReference>
<reference evidence="2" key="2">
    <citation type="submission" date="2023-06" db="EMBL/GenBank/DDBJ databases">
        <authorList>
            <person name="Ma L."/>
            <person name="Liu K.-W."/>
            <person name="Li Z."/>
            <person name="Hsiao Y.-Y."/>
            <person name="Qi Y."/>
            <person name="Fu T."/>
            <person name="Tang G."/>
            <person name="Zhang D."/>
            <person name="Sun W.-H."/>
            <person name="Liu D.-K."/>
            <person name="Li Y."/>
            <person name="Chen G.-Z."/>
            <person name="Liu X.-D."/>
            <person name="Liao X.-Y."/>
            <person name="Jiang Y.-T."/>
            <person name="Yu X."/>
            <person name="Hao Y."/>
            <person name="Huang J."/>
            <person name="Zhao X.-W."/>
            <person name="Ke S."/>
            <person name="Chen Y.-Y."/>
            <person name="Wu W.-L."/>
            <person name="Hsu J.-L."/>
            <person name="Lin Y.-F."/>
            <person name="Huang M.-D."/>
            <person name="Li C.-Y."/>
            <person name="Huang L."/>
            <person name="Wang Z.-W."/>
            <person name="Zhao X."/>
            <person name="Zhong W.-Y."/>
            <person name="Peng D.-H."/>
            <person name="Ahmad S."/>
            <person name="Lan S."/>
            <person name="Zhang J.-S."/>
            <person name="Tsai W.-C."/>
            <person name="Van De Peer Y."/>
            <person name="Liu Z.-J."/>
        </authorList>
    </citation>
    <scope>NUCLEOTIDE SEQUENCE</scope>
    <source>
        <strain evidence="2">SCP</strain>
        <tissue evidence="2">Leaves</tissue>
    </source>
</reference>
<evidence type="ECO:0000313" key="2">
    <source>
        <dbReference type="EMBL" id="KAK1259312.1"/>
    </source>
</evidence>
<evidence type="ECO:0000256" key="1">
    <source>
        <dbReference type="SAM" id="MobiDB-lite"/>
    </source>
</evidence>
<evidence type="ECO:0000313" key="3">
    <source>
        <dbReference type="Proteomes" id="UP001179952"/>
    </source>
</evidence>
<gene>
    <name evidence="2" type="ORF">QJS04_geneDACA020077</name>
</gene>
<proteinExistence type="predicted"/>
<dbReference type="InterPro" id="IPR008480">
    <property type="entry name" value="DUF761_pln"/>
</dbReference>
<sequence>MSSSATTTTSMSKTSKVGRLVEIERTQNESKAAKEAAALTKGRRSTSSSDVEDINKSADAFIARFHRQLLLQRLESMEEYENMLARGL</sequence>
<dbReference type="PANTHER" id="PTHR33098:SF46">
    <property type="entry name" value="COTTON FIBER PROTEIN"/>
    <property type="match status" value="1"/>
</dbReference>
<name>A0AAV9A550_ACOGR</name>
<reference evidence="2" key="1">
    <citation type="journal article" date="2023" name="Nat. Commun.">
        <title>Diploid and tetraploid genomes of Acorus and the evolution of monocots.</title>
        <authorList>
            <person name="Ma L."/>
            <person name="Liu K.W."/>
            <person name="Li Z."/>
            <person name="Hsiao Y.Y."/>
            <person name="Qi Y."/>
            <person name="Fu T."/>
            <person name="Tang G.D."/>
            <person name="Zhang D."/>
            <person name="Sun W.H."/>
            <person name="Liu D.K."/>
            <person name="Li Y."/>
            <person name="Chen G.Z."/>
            <person name="Liu X.D."/>
            <person name="Liao X.Y."/>
            <person name="Jiang Y.T."/>
            <person name="Yu X."/>
            <person name="Hao Y."/>
            <person name="Huang J."/>
            <person name="Zhao X.W."/>
            <person name="Ke S."/>
            <person name="Chen Y.Y."/>
            <person name="Wu W.L."/>
            <person name="Hsu J.L."/>
            <person name="Lin Y.F."/>
            <person name="Huang M.D."/>
            <person name="Li C.Y."/>
            <person name="Huang L."/>
            <person name="Wang Z.W."/>
            <person name="Zhao X."/>
            <person name="Zhong W.Y."/>
            <person name="Peng D.H."/>
            <person name="Ahmad S."/>
            <person name="Lan S."/>
            <person name="Zhang J.S."/>
            <person name="Tsai W.C."/>
            <person name="Van de Peer Y."/>
            <person name="Liu Z.J."/>
        </authorList>
    </citation>
    <scope>NUCLEOTIDE SEQUENCE</scope>
    <source>
        <strain evidence="2">SCP</strain>
    </source>
</reference>
<protein>
    <submittedName>
        <fullName evidence="2">Uncharacterized protein</fullName>
    </submittedName>
</protein>
<dbReference type="AlphaFoldDB" id="A0AAV9A550"/>
<feature type="compositionally biased region" description="Low complexity" evidence="1">
    <location>
        <begin position="1"/>
        <end position="15"/>
    </location>
</feature>
<feature type="region of interest" description="Disordered" evidence="1">
    <location>
        <begin position="1"/>
        <end position="53"/>
    </location>
</feature>
<feature type="compositionally biased region" description="Basic and acidic residues" evidence="1">
    <location>
        <begin position="19"/>
        <end position="34"/>
    </location>
</feature>
<dbReference type="Proteomes" id="UP001179952">
    <property type="component" value="Unassembled WGS sequence"/>
</dbReference>
<comment type="caution">
    <text evidence="2">The sequence shown here is derived from an EMBL/GenBank/DDBJ whole genome shotgun (WGS) entry which is preliminary data.</text>
</comment>
<dbReference type="EMBL" id="JAUJYN010000012">
    <property type="protein sequence ID" value="KAK1259312.1"/>
    <property type="molecule type" value="Genomic_DNA"/>
</dbReference>
<dbReference type="Pfam" id="PF05553">
    <property type="entry name" value="DUF761"/>
    <property type="match status" value="1"/>
</dbReference>